<keyword evidence="2" id="KW-1185">Reference proteome</keyword>
<dbReference type="EMBL" id="JAUIRO010000006">
    <property type="protein sequence ID" value="KAK0710144.1"/>
    <property type="molecule type" value="Genomic_DNA"/>
</dbReference>
<name>A0AA40A6H5_9PEZI</name>
<dbReference type="GeneID" id="85318259"/>
<proteinExistence type="predicted"/>
<sequence length="68" mass="7331">MTTCNCASALSRQLDGKRDRLDARFKVDPHCRKHAPTRYTSVSKVAPPLTGAFLVASTARLFGGLATP</sequence>
<reference evidence="1" key="1">
    <citation type="submission" date="2023-06" db="EMBL/GenBank/DDBJ databases">
        <title>Genome-scale phylogeny and comparative genomics of the fungal order Sordariales.</title>
        <authorList>
            <consortium name="Lawrence Berkeley National Laboratory"/>
            <person name="Hensen N."/>
            <person name="Bonometti L."/>
            <person name="Westerberg I."/>
            <person name="Brannstrom I.O."/>
            <person name="Guillou S."/>
            <person name="Cros-Aarteil S."/>
            <person name="Calhoun S."/>
            <person name="Haridas S."/>
            <person name="Kuo A."/>
            <person name="Mondo S."/>
            <person name="Pangilinan J."/>
            <person name="Riley R."/>
            <person name="LaButti K."/>
            <person name="Andreopoulos B."/>
            <person name="Lipzen A."/>
            <person name="Chen C."/>
            <person name="Yanf M."/>
            <person name="Daum C."/>
            <person name="Ng V."/>
            <person name="Clum A."/>
            <person name="Steindorff A."/>
            <person name="Ohm R."/>
            <person name="Martin F."/>
            <person name="Silar P."/>
            <person name="Natvig D."/>
            <person name="Lalanne C."/>
            <person name="Gautier V."/>
            <person name="Ament-velasquez S.L."/>
            <person name="Kruys A."/>
            <person name="Hutchinson M.I."/>
            <person name="Powell A.J."/>
            <person name="Barry K."/>
            <person name="Miller A.N."/>
            <person name="Grigoriev I.V."/>
            <person name="Debuchy R."/>
            <person name="Gladieux P."/>
            <person name="Thoren M.H."/>
            <person name="Johannesson H."/>
        </authorList>
    </citation>
    <scope>NUCLEOTIDE SEQUENCE</scope>
    <source>
        <strain evidence="1">SMH2392-1A</strain>
    </source>
</reference>
<protein>
    <submittedName>
        <fullName evidence="1">Uncharacterized protein</fullName>
    </submittedName>
</protein>
<dbReference type="AlphaFoldDB" id="A0AA40A6H5"/>
<evidence type="ECO:0000313" key="1">
    <source>
        <dbReference type="EMBL" id="KAK0710144.1"/>
    </source>
</evidence>
<evidence type="ECO:0000313" key="2">
    <source>
        <dbReference type="Proteomes" id="UP001172101"/>
    </source>
</evidence>
<accession>A0AA40A6H5</accession>
<dbReference type="Proteomes" id="UP001172101">
    <property type="component" value="Unassembled WGS sequence"/>
</dbReference>
<dbReference type="RefSeq" id="XP_060293448.1">
    <property type="nucleotide sequence ID" value="XM_060434989.1"/>
</dbReference>
<gene>
    <name evidence="1" type="ORF">B0T26DRAFT_433250</name>
</gene>
<organism evidence="1 2">
    <name type="scientific">Lasiosphaeria miniovina</name>
    <dbReference type="NCBI Taxonomy" id="1954250"/>
    <lineage>
        <taxon>Eukaryota</taxon>
        <taxon>Fungi</taxon>
        <taxon>Dikarya</taxon>
        <taxon>Ascomycota</taxon>
        <taxon>Pezizomycotina</taxon>
        <taxon>Sordariomycetes</taxon>
        <taxon>Sordariomycetidae</taxon>
        <taxon>Sordariales</taxon>
        <taxon>Lasiosphaeriaceae</taxon>
        <taxon>Lasiosphaeria</taxon>
    </lineage>
</organism>
<comment type="caution">
    <text evidence="1">The sequence shown here is derived from an EMBL/GenBank/DDBJ whole genome shotgun (WGS) entry which is preliminary data.</text>
</comment>